<reference evidence="2" key="1">
    <citation type="submission" date="2019-12" db="EMBL/GenBank/DDBJ databases">
        <authorList>
            <person name="Cremers G."/>
        </authorList>
    </citation>
    <scope>NUCLEOTIDE SEQUENCE</scope>
    <source>
        <strain evidence="2">Mbul2</strain>
        <plasmid evidence="2">1</plasmid>
    </source>
</reference>
<name>A0A679JY97_9HYPH</name>
<organism evidence="2">
    <name type="scientific">Methylobacterium bullatum</name>
    <dbReference type="NCBI Taxonomy" id="570505"/>
    <lineage>
        <taxon>Bacteria</taxon>
        <taxon>Pseudomonadati</taxon>
        <taxon>Pseudomonadota</taxon>
        <taxon>Alphaproteobacteria</taxon>
        <taxon>Hyphomicrobiales</taxon>
        <taxon>Methylobacteriaceae</taxon>
        <taxon>Methylobacterium</taxon>
    </lineage>
</organism>
<proteinExistence type="predicted"/>
<keyword evidence="1" id="KW-0472">Membrane</keyword>
<evidence type="ECO:0000313" key="2">
    <source>
        <dbReference type="EMBL" id="CAA2136978.1"/>
    </source>
</evidence>
<sequence>MGSMADRLARPSLRKERRWDFEFFHRHARATFGRIAADDPRNVFFDTVYRLCITPGGAMGGIDRKLVEVFYGSRPIDAVTEVVDRDGQASFLRERTVAEHGARLTYQRMDNGAVLVGLHPAGSEGFRQREQMIQLEWIRGSHALTGPGALERHWRAFVSYMECTSLEGEPTPGDRLRVWWLLFVRPTIVDGKHSTALCWRVTAMVVKFALTIGLSGFMLAIITGLVTTPTPPCPCH</sequence>
<geneLocation type="plasmid" evidence="2">
    <name>1</name>
</geneLocation>
<dbReference type="EMBL" id="LR743510">
    <property type="protein sequence ID" value="CAA2136978.1"/>
    <property type="molecule type" value="Genomic_DNA"/>
</dbReference>
<protein>
    <submittedName>
        <fullName evidence="2">Uncharacterized protein</fullName>
    </submittedName>
</protein>
<evidence type="ECO:0000256" key="1">
    <source>
        <dbReference type="SAM" id="Phobius"/>
    </source>
</evidence>
<accession>A0A679JY97</accession>
<keyword evidence="1" id="KW-1133">Transmembrane helix</keyword>
<dbReference type="AlphaFoldDB" id="A0A679JY97"/>
<keyword evidence="1" id="KW-0812">Transmembrane</keyword>
<gene>
    <name evidence="2" type="ORF">MBLL_00432</name>
</gene>
<feature type="transmembrane region" description="Helical" evidence="1">
    <location>
        <begin position="205"/>
        <end position="226"/>
    </location>
</feature>
<keyword evidence="2" id="KW-0614">Plasmid</keyword>